<dbReference type="PANTHER" id="PTHR37984">
    <property type="entry name" value="PROTEIN CBG26694"/>
    <property type="match status" value="1"/>
</dbReference>
<comment type="caution">
    <text evidence="4">The sequence shown here is derived from an EMBL/GenBank/DDBJ whole genome shotgun (WGS) entry which is preliminary data.</text>
</comment>
<dbReference type="Pfam" id="PF17919">
    <property type="entry name" value="RT_RNaseH_2"/>
    <property type="match status" value="1"/>
</dbReference>
<dbReference type="Pfam" id="PF00078">
    <property type="entry name" value="RVT_1"/>
    <property type="match status" value="1"/>
</dbReference>
<reference evidence="4 5" key="1">
    <citation type="journal article" date="2017" name="Int. J. Syst. Evol. Microbiol.">
        <title>Bacillus notoginsengisoli sp. nov., a novel bacterium isolated from the rhizosphere of Panax notoginseng.</title>
        <authorList>
            <person name="Zhang M.Y."/>
            <person name="Cheng J."/>
            <person name="Cai Y."/>
            <person name="Zhang T.Y."/>
            <person name="Wu Y.Y."/>
            <person name="Manikprabhu D."/>
            <person name="Li W.J."/>
            <person name="Zhang Y.X."/>
        </authorList>
    </citation>
    <scope>NUCLEOTIDE SEQUENCE [LARGE SCALE GENOMIC DNA]</scope>
    <source>
        <strain evidence="4 5">JCM 30743</strain>
    </source>
</reference>
<dbReference type="Proteomes" id="UP000284416">
    <property type="component" value="Unassembled WGS sequence"/>
</dbReference>
<proteinExistence type="predicted"/>
<dbReference type="InterPro" id="IPR043502">
    <property type="entry name" value="DNA/RNA_pol_sf"/>
</dbReference>
<name>A0A417YCR4_9BACI</name>
<dbReference type="FunFam" id="3.30.70.270:FF:000026">
    <property type="entry name" value="Transposon Ty3-G Gag-Pol polyprotein"/>
    <property type="match status" value="1"/>
</dbReference>
<gene>
    <name evidence="4" type="ORF">D1B31_23760</name>
</gene>
<feature type="domain" description="Reverse transcriptase/retrotransposon-derived protein RNase H-like" evidence="3">
    <location>
        <begin position="218"/>
        <end position="306"/>
    </location>
</feature>
<dbReference type="InterPro" id="IPR050951">
    <property type="entry name" value="Retrovirus_Pol_polyprotein"/>
</dbReference>
<dbReference type="Gene3D" id="3.30.70.270">
    <property type="match status" value="2"/>
</dbReference>
<dbReference type="InterPro" id="IPR041577">
    <property type="entry name" value="RT_RNaseH_2"/>
</dbReference>
<dbReference type="CDD" id="cd01647">
    <property type="entry name" value="RT_LTR"/>
    <property type="match status" value="1"/>
</dbReference>
<accession>A0A417YCR4</accession>
<dbReference type="GO" id="GO:0003824">
    <property type="term" value="F:catalytic activity"/>
    <property type="evidence" value="ECO:0007669"/>
    <property type="project" value="UniProtKB-KW"/>
</dbReference>
<dbReference type="AlphaFoldDB" id="A0A417YCR4"/>
<dbReference type="EMBL" id="QWEG01000041">
    <property type="protein sequence ID" value="RHW30408.1"/>
    <property type="molecule type" value="Genomic_DNA"/>
</dbReference>
<evidence type="ECO:0000259" key="2">
    <source>
        <dbReference type="Pfam" id="PF00078"/>
    </source>
</evidence>
<dbReference type="InterPro" id="IPR000477">
    <property type="entry name" value="RT_dom"/>
</dbReference>
<evidence type="ECO:0000313" key="4">
    <source>
        <dbReference type="EMBL" id="RHW30408.1"/>
    </source>
</evidence>
<evidence type="ECO:0000256" key="1">
    <source>
        <dbReference type="ARBA" id="ARBA00023268"/>
    </source>
</evidence>
<dbReference type="PANTHER" id="PTHR37984:SF5">
    <property type="entry name" value="PROTEIN NYNRIN-LIKE"/>
    <property type="match status" value="1"/>
</dbReference>
<evidence type="ECO:0000259" key="3">
    <source>
        <dbReference type="Pfam" id="PF17919"/>
    </source>
</evidence>
<protein>
    <recommendedName>
        <fullName evidence="6">Reverse transcriptase domain-containing protein</fullName>
    </recommendedName>
</protein>
<keyword evidence="5" id="KW-1185">Reference proteome</keyword>
<dbReference type="SUPFAM" id="SSF56672">
    <property type="entry name" value="DNA/RNA polymerases"/>
    <property type="match status" value="1"/>
</dbReference>
<evidence type="ECO:0000313" key="5">
    <source>
        <dbReference type="Proteomes" id="UP000284416"/>
    </source>
</evidence>
<feature type="domain" description="Reverse transcriptase" evidence="2">
    <location>
        <begin position="3"/>
        <end position="152"/>
    </location>
</feature>
<evidence type="ECO:0008006" key="6">
    <source>
        <dbReference type="Google" id="ProtNLM"/>
    </source>
</evidence>
<organism evidence="4 5">
    <name type="scientific">Neobacillus notoginsengisoli</name>
    <dbReference type="NCBI Taxonomy" id="1578198"/>
    <lineage>
        <taxon>Bacteria</taxon>
        <taxon>Bacillati</taxon>
        <taxon>Bacillota</taxon>
        <taxon>Bacilli</taxon>
        <taxon>Bacillales</taxon>
        <taxon>Bacillaceae</taxon>
        <taxon>Neobacillus</taxon>
    </lineage>
</organism>
<dbReference type="InterPro" id="IPR043128">
    <property type="entry name" value="Rev_trsase/Diguanyl_cyclase"/>
</dbReference>
<keyword evidence="1" id="KW-0511">Multifunctional enzyme</keyword>
<sequence>MVQDYRYLNEGTVKNNYPLPLISQLVDKLKGAKYFTKMDLRWGYNNIRIKEGDEWKAAFVCHLGSFEPLVMYFGLCNSPATFQAMMNELFADMDDIVVIYMDDLPIFTKSGSLADHHEAVKRVLQCLKDNDLFVKPEKCYFDKTKVEFLGMIVSREGVRMDESKVKAILEWPVPRTVKHVRSFLGLANFYRRFIDNYAKVVKPLTDLTRKEVSMPNAWGTAQQEAFDTLKQRFTTAPILVYPDIDAEFRLETDASDYATGTVLSIKCPDGDYRPVAFSSHALSAQERNYQVADKEMLAIIRTLETW</sequence>